<dbReference type="PANTHER" id="PTHR34535:SF3">
    <property type="entry name" value="HYDROGENASE MATURATION FACTOR HYPA"/>
    <property type="match status" value="1"/>
</dbReference>
<organism evidence="5 6">
    <name type="scientific">Desulfonatronum thiosulfatophilum</name>
    <dbReference type="NCBI Taxonomy" id="617002"/>
    <lineage>
        <taxon>Bacteria</taxon>
        <taxon>Pseudomonadati</taxon>
        <taxon>Thermodesulfobacteriota</taxon>
        <taxon>Desulfovibrionia</taxon>
        <taxon>Desulfovibrionales</taxon>
        <taxon>Desulfonatronaceae</taxon>
        <taxon>Desulfonatronum</taxon>
    </lineage>
</organism>
<gene>
    <name evidence="4" type="primary">hypA</name>
    <name evidence="5" type="ORF">SAMN05660653_01450</name>
</gene>
<dbReference type="RefSeq" id="WP_092119335.1">
    <property type="nucleotide sequence ID" value="NZ_FMXO01000007.1"/>
</dbReference>
<dbReference type="Gene3D" id="3.30.2320.80">
    <property type="match status" value="1"/>
</dbReference>
<feature type="binding site" evidence="4">
    <location>
        <position position="2"/>
    </location>
    <ligand>
        <name>Ni(2+)</name>
        <dbReference type="ChEBI" id="CHEBI:49786"/>
    </ligand>
</feature>
<evidence type="ECO:0000256" key="2">
    <source>
        <dbReference type="ARBA" id="ARBA00022723"/>
    </source>
</evidence>
<feature type="binding site" evidence="4">
    <location>
        <position position="92"/>
    </location>
    <ligand>
        <name>Zn(2+)</name>
        <dbReference type="ChEBI" id="CHEBI:29105"/>
    </ligand>
</feature>
<dbReference type="HAMAP" id="MF_00213">
    <property type="entry name" value="HypA_HybF"/>
    <property type="match status" value="1"/>
</dbReference>
<dbReference type="GO" id="GO:0008270">
    <property type="term" value="F:zinc ion binding"/>
    <property type="evidence" value="ECO:0007669"/>
    <property type="project" value="UniProtKB-UniRule"/>
</dbReference>
<dbReference type="OrthoDB" id="9800361at2"/>
<feature type="binding site" evidence="4">
    <location>
        <position position="73"/>
    </location>
    <ligand>
        <name>Zn(2+)</name>
        <dbReference type="ChEBI" id="CHEBI:29105"/>
    </ligand>
</feature>
<dbReference type="EMBL" id="FMXO01000007">
    <property type="protein sequence ID" value="SDB29990.1"/>
    <property type="molecule type" value="Genomic_DNA"/>
</dbReference>
<keyword evidence="6" id="KW-1185">Reference proteome</keyword>
<keyword evidence="1 4" id="KW-0533">Nickel</keyword>
<feature type="binding site" evidence="4">
    <location>
        <position position="95"/>
    </location>
    <ligand>
        <name>Zn(2+)</name>
        <dbReference type="ChEBI" id="CHEBI:29105"/>
    </ligand>
</feature>
<proteinExistence type="inferred from homology"/>
<dbReference type="Proteomes" id="UP000198771">
    <property type="component" value="Unassembled WGS sequence"/>
</dbReference>
<evidence type="ECO:0000256" key="1">
    <source>
        <dbReference type="ARBA" id="ARBA00022596"/>
    </source>
</evidence>
<feature type="binding site" evidence="4">
    <location>
        <position position="76"/>
    </location>
    <ligand>
        <name>Zn(2+)</name>
        <dbReference type="ChEBI" id="CHEBI:29105"/>
    </ligand>
</feature>
<dbReference type="STRING" id="617002.SAMN05660653_01450"/>
<dbReference type="Pfam" id="PF01155">
    <property type="entry name" value="HypA"/>
    <property type="match status" value="1"/>
</dbReference>
<dbReference type="AlphaFoldDB" id="A0A1G6CAV9"/>
<dbReference type="GO" id="GO:0051604">
    <property type="term" value="P:protein maturation"/>
    <property type="evidence" value="ECO:0007669"/>
    <property type="project" value="InterPro"/>
</dbReference>
<evidence type="ECO:0000256" key="3">
    <source>
        <dbReference type="ARBA" id="ARBA00022833"/>
    </source>
</evidence>
<protein>
    <recommendedName>
        <fullName evidence="4">Hydrogenase maturation factor HypA</fullName>
    </recommendedName>
</protein>
<evidence type="ECO:0000313" key="6">
    <source>
        <dbReference type="Proteomes" id="UP000198771"/>
    </source>
</evidence>
<evidence type="ECO:0000256" key="4">
    <source>
        <dbReference type="HAMAP-Rule" id="MF_00213"/>
    </source>
</evidence>
<name>A0A1G6CAV9_9BACT</name>
<dbReference type="GO" id="GO:0016151">
    <property type="term" value="F:nickel cation binding"/>
    <property type="evidence" value="ECO:0007669"/>
    <property type="project" value="UniProtKB-UniRule"/>
</dbReference>
<keyword evidence="3 4" id="KW-0862">Zinc</keyword>
<accession>A0A1G6CAV9</accession>
<dbReference type="InterPro" id="IPR000688">
    <property type="entry name" value="HypA/HybF"/>
</dbReference>
<dbReference type="PANTHER" id="PTHR34535">
    <property type="entry name" value="HYDROGENASE MATURATION FACTOR HYPA"/>
    <property type="match status" value="1"/>
</dbReference>
<reference evidence="5 6" key="1">
    <citation type="submission" date="2016-10" db="EMBL/GenBank/DDBJ databases">
        <authorList>
            <person name="de Groot N.N."/>
        </authorList>
    </citation>
    <scope>NUCLEOTIDE SEQUENCE [LARGE SCALE GENOMIC DNA]</scope>
    <source>
        <strain evidence="5 6">ASO4-2</strain>
    </source>
</reference>
<comment type="function">
    <text evidence="4">Involved in the maturation of [NiFe] hydrogenases. Required for nickel insertion into the metal center of the hydrogenase.</text>
</comment>
<dbReference type="PIRSF" id="PIRSF004761">
    <property type="entry name" value="Hydrgn_mat_HypA"/>
    <property type="match status" value="1"/>
</dbReference>
<evidence type="ECO:0000313" key="5">
    <source>
        <dbReference type="EMBL" id="SDB29990.1"/>
    </source>
</evidence>
<comment type="similarity">
    <text evidence="4">Belongs to the HypA/HybF family.</text>
</comment>
<keyword evidence="2 4" id="KW-0479">Metal-binding</keyword>
<sequence>MHEMSIAESLIRMVETEMANHGLRTVQRIKIKHGALSTMVPDALDLAFEIMTKGTALEGVVIEYEKVPLTMRCNACNTTFAPEVQSLHFAPCPSCGEEFGHTVISGKEMNLEQIEGDS</sequence>
<dbReference type="NCBIfam" id="TIGR00100">
    <property type="entry name" value="hypA"/>
    <property type="match status" value="1"/>
</dbReference>